<keyword evidence="3" id="KW-1185">Reference proteome</keyword>
<dbReference type="Proteomes" id="UP000509429">
    <property type="component" value="Chromosome"/>
</dbReference>
<evidence type="ECO:0000313" key="2">
    <source>
        <dbReference type="EMBL" id="QKQ24219.1"/>
    </source>
</evidence>
<dbReference type="KEGG" id="reo:HUE58_03535"/>
<reference evidence="2 3" key="1">
    <citation type="submission" date="2020-05" db="EMBL/GenBank/DDBJ databases">
        <title>Horizontal transmission and recombination maintain forever young bacterial symbiont genomes.</title>
        <authorList>
            <person name="Russell S.L."/>
            <person name="Pepper-Tunick E."/>
            <person name="Svedberg J."/>
            <person name="Byrne A."/>
            <person name="Ruelas Castillo J."/>
            <person name="Vollmers C."/>
            <person name="Beinart R.A."/>
            <person name="Corbett-Detig R."/>
        </authorList>
    </citation>
    <scope>NUCLEOTIDE SEQUENCE [LARGE SCALE GENOMIC DNA]</scope>
    <source>
        <strain evidence="2">JDF_Ridge</strain>
    </source>
</reference>
<organism evidence="2 3">
    <name type="scientific">Candidatus Ruthia endofausta</name>
    <dbReference type="NCBI Taxonomy" id="2738852"/>
    <lineage>
        <taxon>Bacteria</taxon>
        <taxon>Pseudomonadati</taxon>
        <taxon>Pseudomonadota</taxon>
        <taxon>Gammaproteobacteria</taxon>
        <taxon>Candidatus Pseudothioglobaceae</taxon>
        <taxon>Candidatus Ruthturnera</taxon>
    </lineage>
</organism>
<dbReference type="AlphaFoldDB" id="A0A6N0HP90"/>
<dbReference type="RefSeq" id="WP_174605657.1">
    <property type="nucleotide sequence ID" value="NZ_CP054490.1"/>
</dbReference>
<keyword evidence="1" id="KW-1133">Transmembrane helix</keyword>
<gene>
    <name evidence="2" type="ORF">HUE58_03535</name>
</gene>
<name>A0A6N0HP90_9GAMM</name>
<proteinExistence type="predicted"/>
<keyword evidence="1" id="KW-0472">Membrane</keyword>
<evidence type="ECO:0000313" key="3">
    <source>
        <dbReference type="Proteomes" id="UP000509429"/>
    </source>
</evidence>
<protein>
    <submittedName>
        <fullName evidence="2">Uncharacterized protein</fullName>
    </submittedName>
</protein>
<sequence length="210" mass="23673">MKESKIISIVLLAAVVIFILFYLLTRDIQMPQNQSMPWQSFINNQGNTVVFNLTMGSSNLTDAIHLFGSEVDASFFESKGKIPELEAFFSSTKVGGISADVILNLILDQKSIKRLNNNIKESMIMPSGVRKTTFNLTAEASMFGIKIKSLTFIPKADLLKETIINLFGEPSRVKLASQGVSYWYYPTKGLRIIIDDENKEILEFYNEEIQ</sequence>
<keyword evidence="1" id="KW-0812">Transmembrane</keyword>
<feature type="transmembrane region" description="Helical" evidence="1">
    <location>
        <begin position="6"/>
        <end position="24"/>
    </location>
</feature>
<dbReference type="EMBL" id="CP054490">
    <property type="protein sequence ID" value="QKQ24219.1"/>
    <property type="molecule type" value="Genomic_DNA"/>
</dbReference>
<accession>A0A6N0HP90</accession>
<evidence type="ECO:0000256" key="1">
    <source>
        <dbReference type="SAM" id="Phobius"/>
    </source>
</evidence>